<evidence type="ECO:0000313" key="8">
    <source>
        <dbReference type="EMBL" id="TDO21091.1"/>
    </source>
</evidence>
<evidence type="ECO:0000313" key="9">
    <source>
        <dbReference type="Proteomes" id="UP000295518"/>
    </source>
</evidence>
<evidence type="ECO:0000256" key="1">
    <source>
        <dbReference type="ARBA" id="ARBA00010618"/>
    </source>
</evidence>
<dbReference type="GO" id="GO:0006412">
    <property type="term" value="P:translation"/>
    <property type="evidence" value="ECO:0007669"/>
    <property type="project" value="UniProtKB-UniRule"/>
</dbReference>
<dbReference type="InterPro" id="IPR014722">
    <property type="entry name" value="Rib_uL2_dom2"/>
</dbReference>
<keyword evidence="3 5" id="KW-0687">Ribonucleoprotein</keyword>
<dbReference type="InterPro" id="IPR008991">
    <property type="entry name" value="Translation_prot_SH3-like_sf"/>
</dbReference>
<dbReference type="NCBIfam" id="TIGR01079">
    <property type="entry name" value="rplX_bact"/>
    <property type="match status" value="1"/>
</dbReference>
<feature type="domain" description="KOW" evidence="7">
    <location>
        <begin position="6"/>
        <end position="33"/>
    </location>
</feature>
<dbReference type="PROSITE" id="PS01108">
    <property type="entry name" value="RIBOSOMAL_L24"/>
    <property type="match status" value="1"/>
</dbReference>
<dbReference type="SMART" id="SM00739">
    <property type="entry name" value="KOW"/>
    <property type="match status" value="1"/>
</dbReference>
<dbReference type="AlphaFoldDB" id="A0A4R6IH00"/>
<comment type="caution">
    <text evidence="8">The sequence shown here is derived from an EMBL/GenBank/DDBJ whole genome shotgun (WGS) entry which is preliminary data.</text>
</comment>
<evidence type="ECO:0000256" key="5">
    <source>
        <dbReference type="HAMAP-Rule" id="MF_01326"/>
    </source>
</evidence>
<dbReference type="SUPFAM" id="SSF50104">
    <property type="entry name" value="Translation proteins SH3-like domain"/>
    <property type="match status" value="1"/>
</dbReference>
<comment type="subunit">
    <text evidence="5">Part of the 50S ribosomal subunit.</text>
</comment>
<dbReference type="HAMAP" id="MF_01326_B">
    <property type="entry name" value="Ribosomal_uL24_B"/>
    <property type="match status" value="1"/>
</dbReference>
<comment type="similarity">
    <text evidence="1 5 6">Belongs to the universal ribosomal protein uL24 family.</text>
</comment>
<organism evidence="8 9">
    <name type="scientific">Mycoplasma testudineum</name>
    <dbReference type="NCBI Taxonomy" id="244584"/>
    <lineage>
        <taxon>Bacteria</taxon>
        <taxon>Bacillati</taxon>
        <taxon>Mycoplasmatota</taxon>
        <taxon>Mollicutes</taxon>
        <taxon>Mycoplasmataceae</taxon>
        <taxon>Mycoplasma</taxon>
    </lineage>
</organism>
<evidence type="ECO:0000256" key="3">
    <source>
        <dbReference type="ARBA" id="ARBA00023274"/>
    </source>
</evidence>
<evidence type="ECO:0000256" key="2">
    <source>
        <dbReference type="ARBA" id="ARBA00022980"/>
    </source>
</evidence>
<dbReference type="InterPro" id="IPR057264">
    <property type="entry name" value="Ribosomal_uL24_C"/>
</dbReference>
<dbReference type="CDD" id="cd06089">
    <property type="entry name" value="KOW_RPL26"/>
    <property type="match status" value="1"/>
</dbReference>
<protein>
    <recommendedName>
        <fullName evidence="4 5">Large ribosomal subunit protein uL24</fullName>
    </recommendedName>
</protein>
<dbReference type="EMBL" id="SNWN01000009">
    <property type="protein sequence ID" value="TDO21091.1"/>
    <property type="molecule type" value="Genomic_DNA"/>
</dbReference>
<dbReference type="RefSeq" id="WP_094254396.1">
    <property type="nucleotide sequence ID" value="NZ_NNCE01000001.1"/>
</dbReference>
<dbReference type="InterPro" id="IPR003256">
    <property type="entry name" value="Ribosomal_uL24"/>
</dbReference>
<dbReference type="PANTHER" id="PTHR12903">
    <property type="entry name" value="MITOCHONDRIAL RIBOSOMAL PROTEIN L24"/>
    <property type="match status" value="1"/>
</dbReference>
<dbReference type="GO" id="GO:0003735">
    <property type="term" value="F:structural constituent of ribosome"/>
    <property type="evidence" value="ECO:0007669"/>
    <property type="project" value="InterPro"/>
</dbReference>
<keyword evidence="5" id="KW-0694">RNA-binding</keyword>
<name>A0A4R6IH00_9MOLU</name>
<dbReference type="Proteomes" id="UP000295518">
    <property type="component" value="Unassembled WGS sequence"/>
</dbReference>
<dbReference type="GO" id="GO:0019843">
    <property type="term" value="F:rRNA binding"/>
    <property type="evidence" value="ECO:0007669"/>
    <property type="project" value="UniProtKB-UniRule"/>
</dbReference>
<dbReference type="GO" id="GO:1990904">
    <property type="term" value="C:ribonucleoprotein complex"/>
    <property type="evidence" value="ECO:0007669"/>
    <property type="project" value="UniProtKB-KW"/>
</dbReference>
<accession>A0A4R6IH00</accession>
<evidence type="ECO:0000256" key="6">
    <source>
        <dbReference type="RuleBase" id="RU003477"/>
    </source>
</evidence>
<proteinExistence type="inferred from homology"/>
<dbReference type="InterPro" id="IPR005825">
    <property type="entry name" value="Ribosomal_uL24_CS"/>
</dbReference>
<dbReference type="InterPro" id="IPR005824">
    <property type="entry name" value="KOW"/>
</dbReference>
<dbReference type="Pfam" id="PF17136">
    <property type="entry name" value="ribosomal_L24"/>
    <property type="match status" value="1"/>
</dbReference>
<comment type="function">
    <text evidence="5">One of the proteins that surrounds the polypeptide exit tunnel on the outside of the subunit.</text>
</comment>
<dbReference type="InterPro" id="IPR041988">
    <property type="entry name" value="Ribosomal_uL24_KOW"/>
</dbReference>
<comment type="function">
    <text evidence="5">One of two assembly initiator proteins, it binds directly to the 5'-end of the 23S rRNA, where it nucleates assembly of the 50S subunit.</text>
</comment>
<dbReference type="Pfam" id="PF00467">
    <property type="entry name" value="KOW"/>
    <property type="match status" value="1"/>
</dbReference>
<dbReference type="OrthoDB" id="9807419at2"/>
<dbReference type="Gene3D" id="2.30.30.30">
    <property type="match status" value="1"/>
</dbReference>
<gene>
    <name evidence="5" type="primary">rplX</name>
    <name evidence="8" type="ORF">EI74_0111</name>
</gene>
<sequence>MAFKTKLRKNDEVIVIAGSEKGKRGQILRFDSKNNRVVVKGVNVVTKHVKPNQENQKGGLETFEAPISISNVSLATTKGKNATSEHTRLAYQLKTSNGKTVKTRISTKTGKAV</sequence>
<keyword evidence="2 5" id="KW-0689">Ribosomal protein</keyword>
<dbReference type="GO" id="GO:0005840">
    <property type="term" value="C:ribosome"/>
    <property type="evidence" value="ECO:0007669"/>
    <property type="project" value="UniProtKB-KW"/>
</dbReference>
<keyword evidence="9" id="KW-1185">Reference proteome</keyword>
<reference evidence="8 9" key="1">
    <citation type="submission" date="2019-03" db="EMBL/GenBank/DDBJ databases">
        <title>Genomic Encyclopedia of Archaeal and Bacterial Type Strains, Phase II (KMG-II): from individual species to whole genera.</title>
        <authorList>
            <person name="Goeker M."/>
        </authorList>
    </citation>
    <scope>NUCLEOTIDE SEQUENCE [LARGE SCALE GENOMIC DNA]</scope>
    <source>
        <strain evidence="8 9">ATCC 700618</strain>
    </source>
</reference>
<evidence type="ECO:0000256" key="4">
    <source>
        <dbReference type="ARBA" id="ARBA00035206"/>
    </source>
</evidence>
<evidence type="ECO:0000259" key="7">
    <source>
        <dbReference type="SMART" id="SM00739"/>
    </source>
</evidence>
<keyword evidence="5" id="KW-0699">rRNA-binding</keyword>